<feature type="region of interest" description="Disordered" evidence="1">
    <location>
        <begin position="110"/>
        <end position="139"/>
    </location>
</feature>
<evidence type="ECO:0008006" key="4">
    <source>
        <dbReference type="Google" id="ProtNLM"/>
    </source>
</evidence>
<name>A0A9D4CAA8_DREPO</name>
<evidence type="ECO:0000256" key="1">
    <source>
        <dbReference type="SAM" id="MobiDB-lite"/>
    </source>
</evidence>
<protein>
    <recommendedName>
        <fullName evidence="4">Retrotransposon gag domain-containing protein</fullName>
    </recommendedName>
</protein>
<gene>
    <name evidence="2" type="ORF">DPMN_062779</name>
</gene>
<dbReference type="AlphaFoldDB" id="A0A9D4CAA8"/>
<proteinExistence type="predicted"/>
<sequence length="139" mass="16268">MGRECVEIYDSFVWMPEVLADEDNGIANRPAEDRYYLDTVLTKFDHHFDVHNFRNIKRQEFLNSKRGQLSVMDYIEELQRKAEYCQYIAQKDGFICDMIINGDKRQKVFGKAHGNSSRPINIGKGDSNVSSHRTHKRSH</sequence>
<evidence type="ECO:0000313" key="2">
    <source>
        <dbReference type="EMBL" id="KAH3719895.1"/>
    </source>
</evidence>
<reference evidence="2" key="2">
    <citation type="submission" date="2020-11" db="EMBL/GenBank/DDBJ databases">
        <authorList>
            <person name="McCartney M.A."/>
            <person name="Auch B."/>
            <person name="Kono T."/>
            <person name="Mallez S."/>
            <person name="Becker A."/>
            <person name="Gohl D.M."/>
            <person name="Silverstein K.A.T."/>
            <person name="Koren S."/>
            <person name="Bechman K.B."/>
            <person name="Herman A."/>
            <person name="Abrahante J.E."/>
            <person name="Garbe J."/>
        </authorList>
    </citation>
    <scope>NUCLEOTIDE SEQUENCE</scope>
    <source>
        <strain evidence="2">Duluth1</strain>
        <tissue evidence="2">Whole animal</tissue>
    </source>
</reference>
<reference evidence="2" key="1">
    <citation type="journal article" date="2019" name="bioRxiv">
        <title>The Genome of the Zebra Mussel, Dreissena polymorpha: A Resource for Invasive Species Research.</title>
        <authorList>
            <person name="McCartney M.A."/>
            <person name="Auch B."/>
            <person name="Kono T."/>
            <person name="Mallez S."/>
            <person name="Zhang Y."/>
            <person name="Obille A."/>
            <person name="Becker A."/>
            <person name="Abrahante J.E."/>
            <person name="Garbe J."/>
            <person name="Badalamenti J.P."/>
            <person name="Herman A."/>
            <person name="Mangelson H."/>
            <person name="Liachko I."/>
            <person name="Sullivan S."/>
            <person name="Sone E.D."/>
            <person name="Koren S."/>
            <person name="Silverstein K.A.T."/>
            <person name="Beckman K.B."/>
            <person name="Gohl D.M."/>
        </authorList>
    </citation>
    <scope>NUCLEOTIDE SEQUENCE</scope>
    <source>
        <strain evidence="2">Duluth1</strain>
        <tissue evidence="2">Whole animal</tissue>
    </source>
</reference>
<keyword evidence="3" id="KW-1185">Reference proteome</keyword>
<evidence type="ECO:0000313" key="3">
    <source>
        <dbReference type="Proteomes" id="UP000828390"/>
    </source>
</evidence>
<dbReference type="Proteomes" id="UP000828390">
    <property type="component" value="Unassembled WGS sequence"/>
</dbReference>
<dbReference type="EMBL" id="JAIWYP010000013">
    <property type="protein sequence ID" value="KAH3719895.1"/>
    <property type="molecule type" value="Genomic_DNA"/>
</dbReference>
<organism evidence="2 3">
    <name type="scientific">Dreissena polymorpha</name>
    <name type="common">Zebra mussel</name>
    <name type="synonym">Mytilus polymorpha</name>
    <dbReference type="NCBI Taxonomy" id="45954"/>
    <lineage>
        <taxon>Eukaryota</taxon>
        <taxon>Metazoa</taxon>
        <taxon>Spiralia</taxon>
        <taxon>Lophotrochozoa</taxon>
        <taxon>Mollusca</taxon>
        <taxon>Bivalvia</taxon>
        <taxon>Autobranchia</taxon>
        <taxon>Heteroconchia</taxon>
        <taxon>Euheterodonta</taxon>
        <taxon>Imparidentia</taxon>
        <taxon>Neoheterodontei</taxon>
        <taxon>Myida</taxon>
        <taxon>Dreissenoidea</taxon>
        <taxon>Dreissenidae</taxon>
        <taxon>Dreissena</taxon>
    </lineage>
</organism>
<accession>A0A9D4CAA8</accession>
<comment type="caution">
    <text evidence="2">The sequence shown here is derived from an EMBL/GenBank/DDBJ whole genome shotgun (WGS) entry which is preliminary data.</text>
</comment>